<name>K1XQK2_MARBU</name>
<evidence type="ECO:0000256" key="5">
    <source>
        <dbReference type="ARBA" id="ARBA00023242"/>
    </source>
</evidence>
<comment type="similarity">
    <text evidence="2">Belongs to the eukaryotic RPA49/POLR1E RNA polymerase subunit family.</text>
</comment>
<evidence type="ECO:0000256" key="6">
    <source>
        <dbReference type="SAM" id="MobiDB-lite"/>
    </source>
</evidence>
<keyword evidence="3" id="KW-0240">DNA-directed RNA polymerase</keyword>
<gene>
    <name evidence="7" type="ORF">MBM_07095</name>
</gene>
<feature type="region of interest" description="Disordered" evidence="6">
    <location>
        <begin position="1"/>
        <end position="21"/>
    </location>
</feature>
<evidence type="ECO:0000256" key="2">
    <source>
        <dbReference type="ARBA" id="ARBA00009430"/>
    </source>
</evidence>
<accession>K1XQK2</accession>
<evidence type="ECO:0000313" key="7">
    <source>
        <dbReference type="EMBL" id="EKD14884.1"/>
    </source>
</evidence>
<feature type="compositionally biased region" description="Basic and acidic residues" evidence="6">
    <location>
        <begin position="147"/>
        <end position="161"/>
    </location>
</feature>
<dbReference type="RefSeq" id="XP_007294984.1">
    <property type="nucleotide sequence ID" value="XM_007294922.1"/>
</dbReference>
<sequence length="448" mass="49582">MSEKVEKVKKRKRTTEGSSKPIKRVAIEKVKQVQVTVSEVGKWAPIIASTPGLAAPAAVHLKPYTKARCNPATRSGLSGRIATEELLLHSSEHPKFDYTAIEEEAGGKDAPLKHYVGIYDPETGKMEVVEARKMVVRSSVRAEQATVEDHEISRSMDKTENRNNLGQTFGTKKARKAIAANTENAISPDKSARSKDNKPAKINAATAAILASMADGANSMTSREELAQQVEDSKPRPKANKEAQAVEDVYTVDSLIGKDVFGAVPVRTWQADIKANKEIECPSRYVASRIMKVSAHVEKLRILRYMVLMLEVLNSCRINRGQRTLPKRDELKKLLGDIPEAVLEGMKRKFAQGDLITKFGADLMITHMCALACIVDGYEVDMFKLQEDLKLETKEMSQYFREIGAKVGALGEVERKKQGLDKAAASQRKVAKLRLPLEFPKVSSGRRL</sequence>
<evidence type="ECO:0000256" key="4">
    <source>
        <dbReference type="ARBA" id="ARBA00023163"/>
    </source>
</evidence>
<evidence type="ECO:0000256" key="3">
    <source>
        <dbReference type="ARBA" id="ARBA00022478"/>
    </source>
</evidence>
<dbReference type="HOGENOM" id="CLU_034953_1_0_1"/>
<dbReference type="Proteomes" id="UP000006753">
    <property type="component" value="Unassembled WGS sequence"/>
</dbReference>
<dbReference type="eggNOG" id="KOG4183">
    <property type="taxonomic scope" value="Eukaryota"/>
</dbReference>
<dbReference type="GO" id="GO:0006351">
    <property type="term" value="P:DNA-templated transcription"/>
    <property type="evidence" value="ECO:0007669"/>
    <property type="project" value="InterPro"/>
</dbReference>
<dbReference type="GO" id="GO:0003677">
    <property type="term" value="F:DNA binding"/>
    <property type="evidence" value="ECO:0007669"/>
    <property type="project" value="InterPro"/>
</dbReference>
<keyword evidence="8" id="KW-1185">Reference proteome</keyword>
<keyword evidence="5" id="KW-0539">Nucleus</keyword>
<dbReference type="Pfam" id="PF06870">
    <property type="entry name" value="RNA_pol_I_A49"/>
    <property type="match status" value="1"/>
</dbReference>
<feature type="region of interest" description="Disordered" evidence="6">
    <location>
        <begin position="146"/>
        <end position="174"/>
    </location>
</feature>
<dbReference type="EMBL" id="JH921444">
    <property type="protein sequence ID" value="EKD14884.1"/>
    <property type="molecule type" value="Genomic_DNA"/>
</dbReference>
<dbReference type="PANTHER" id="PTHR14440">
    <property type="entry name" value="DNA-DIRECTED RNA POLYMERASE I SUBUNIT RPA49"/>
    <property type="match status" value="1"/>
</dbReference>
<protein>
    <submittedName>
        <fullName evidence="7">A49-like RNA polymerase I associated factor</fullName>
    </submittedName>
</protein>
<evidence type="ECO:0000256" key="1">
    <source>
        <dbReference type="ARBA" id="ARBA00004604"/>
    </source>
</evidence>
<dbReference type="AlphaFoldDB" id="K1XQK2"/>
<dbReference type="GO" id="GO:0005730">
    <property type="term" value="C:nucleolus"/>
    <property type="evidence" value="ECO:0007669"/>
    <property type="project" value="UniProtKB-SubCell"/>
</dbReference>
<proteinExistence type="inferred from homology"/>
<keyword evidence="4" id="KW-0804">Transcription</keyword>
<evidence type="ECO:0000313" key="8">
    <source>
        <dbReference type="Proteomes" id="UP000006753"/>
    </source>
</evidence>
<feature type="compositionally biased region" description="Basic and acidic residues" evidence="6">
    <location>
        <begin position="222"/>
        <end position="241"/>
    </location>
</feature>
<dbReference type="GO" id="GO:0000428">
    <property type="term" value="C:DNA-directed RNA polymerase complex"/>
    <property type="evidence" value="ECO:0007669"/>
    <property type="project" value="UniProtKB-KW"/>
</dbReference>
<reference evidence="7 8" key="1">
    <citation type="journal article" date="2012" name="BMC Genomics">
        <title>Sequencing the genome of Marssonina brunnea reveals fungus-poplar co-evolution.</title>
        <authorList>
            <person name="Zhu S."/>
            <person name="Cao Y.-Z."/>
            <person name="Jiang C."/>
            <person name="Tan B.-Y."/>
            <person name="Wang Z."/>
            <person name="Feng S."/>
            <person name="Zhang L."/>
            <person name="Su X.-H."/>
            <person name="Brejova B."/>
            <person name="Vinar T."/>
            <person name="Xu M."/>
            <person name="Wang M.-X."/>
            <person name="Zhang S.-G."/>
            <person name="Huang M.-R."/>
            <person name="Wu R."/>
            <person name="Zhou Y."/>
        </authorList>
    </citation>
    <scope>NUCLEOTIDE SEQUENCE [LARGE SCALE GENOMIC DNA]</scope>
    <source>
        <strain evidence="7 8">MB_m1</strain>
    </source>
</reference>
<dbReference type="SMR" id="K1XQK2"/>
<feature type="region of interest" description="Disordered" evidence="6">
    <location>
        <begin position="220"/>
        <end position="244"/>
    </location>
</feature>
<dbReference type="STRING" id="1072389.K1XQK2"/>
<organism evidence="7 8">
    <name type="scientific">Marssonina brunnea f. sp. multigermtubi (strain MB_m1)</name>
    <name type="common">Marssonina leaf spot fungus</name>
    <dbReference type="NCBI Taxonomy" id="1072389"/>
    <lineage>
        <taxon>Eukaryota</taxon>
        <taxon>Fungi</taxon>
        <taxon>Dikarya</taxon>
        <taxon>Ascomycota</taxon>
        <taxon>Pezizomycotina</taxon>
        <taxon>Leotiomycetes</taxon>
        <taxon>Helotiales</taxon>
        <taxon>Drepanopezizaceae</taxon>
        <taxon>Drepanopeziza</taxon>
    </lineage>
</organism>
<dbReference type="InParanoid" id="K1XQK2"/>
<dbReference type="FunCoup" id="K1XQK2">
    <property type="interactions" value="641"/>
</dbReference>
<dbReference type="InterPro" id="IPR009668">
    <property type="entry name" value="RNA_pol-assoc_fac_A49-like"/>
</dbReference>
<dbReference type="OrthoDB" id="532500at2759"/>
<dbReference type="OMA" id="LWNHYVA"/>
<comment type="subcellular location">
    <subcellularLocation>
        <location evidence="1">Nucleus</location>
        <location evidence="1">Nucleolus</location>
    </subcellularLocation>
</comment>
<dbReference type="GeneID" id="18763030"/>
<dbReference type="KEGG" id="mbe:MBM_07095"/>